<feature type="region of interest" description="Disordered" evidence="4">
    <location>
        <begin position="196"/>
        <end position="223"/>
    </location>
</feature>
<feature type="region of interest" description="Disordered" evidence="4">
    <location>
        <begin position="1"/>
        <end position="21"/>
    </location>
</feature>
<proteinExistence type="inferred from homology"/>
<dbReference type="InterPro" id="IPR018392">
    <property type="entry name" value="LysM"/>
</dbReference>
<dbReference type="Proteomes" id="UP001295740">
    <property type="component" value="Unassembled WGS sequence"/>
</dbReference>
<dbReference type="PANTHER" id="PTHR34997">
    <property type="entry name" value="AM15"/>
    <property type="match status" value="1"/>
</dbReference>
<comment type="similarity">
    <text evidence="3">Belongs to the secreted LysM effector family.</text>
</comment>
<protein>
    <submittedName>
        <fullName evidence="6">Uu.00g103250.m01.CDS01</fullName>
    </submittedName>
</protein>
<feature type="domain" description="LysM" evidence="5">
    <location>
        <begin position="29"/>
        <end position="75"/>
    </location>
</feature>
<keyword evidence="2" id="KW-0843">Virulence</keyword>
<dbReference type="PROSITE" id="PS51782">
    <property type="entry name" value="LYSM"/>
    <property type="match status" value="1"/>
</dbReference>
<evidence type="ECO:0000256" key="2">
    <source>
        <dbReference type="ARBA" id="ARBA00023026"/>
    </source>
</evidence>
<evidence type="ECO:0000313" key="7">
    <source>
        <dbReference type="Proteomes" id="UP001295740"/>
    </source>
</evidence>
<dbReference type="InterPro" id="IPR036779">
    <property type="entry name" value="LysM_dom_sf"/>
</dbReference>
<dbReference type="InterPro" id="IPR052210">
    <property type="entry name" value="LysM1-like"/>
</dbReference>
<reference evidence="6" key="1">
    <citation type="submission" date="2023-10" db="EMBL/GenBank/DDBJ databases">
        <authorList>
            <person name="Hackl T."/>
        </authorList>
    </citation>
    <scope>NUCLEOTIDE SEQUENCE</scope>
</reference>
<evidence type="ECO:0000256" key="3">
    <source>
        <dbReference type="ARBA" id="ARBA00044955"/>
    </source>
</evidence>
<dbReference type="EMBL" id="CAUWAG010000004">
    <property type="protein sequence ID" value="CAJ2502931.1"/>
    <property type="molecule type" value="Genomic_DNA"/>
</dbReference>
<comment type="caution">
    <text evidence="6">The sequence shown here is derived from an EMBL/GenBank/DDBJ whole genome shotgun (WGS) entry which is preliminary data.</text>
</comment>
<dbReference type="CDD" id="cd00118">
    <property type="entry name" value="LysM"/>
    <property type="match status" value="1"/>
</dbReference>
<feature type="compositionally biased region" description="Low complexity" evidence="4">
    <location>
        <begin position="199"/>
        <end position="223"/>
    </location>
</feature>
<organism evidence="6 7">
    <name type="scientific">Anthostomella pinea</name>
    <dbReference type="NCBI Taxonomy" id="933095"/>
    <lineage>
        <taxon>Eukaryota</taxon>
        <taxon>Fungi</taxon>
        <taxon>Dikarya</taxon>
        <taxon>Ascomycota</taxon>
        <taxon>Pezizomycotina</taxon>
        <taxon>Sordariomycetes</taxon>
        <taxon>Xylariomycetidae</taxon>
        <taxon>Xylariales</taxon>
        <taxon>Xylariaceae</taxon>
        <taxon>Anthostomella</taxon>
    </lineage>
</organism>
<evidence type="ECO:0000259" key="5">
    <source>
        <dbReference type="PROSITE" id="PS51782"/>
    </source>
</evidence>
<dbReference type="Gene3D" id="3.10.350.10">
    <property type="entry name" value="LysM domain"/>
    <property type="match status" value="2"/>
</dbReference>
<accession>A0AAI8VEI9</accession>
<gene>
    <name evidence="6" type="ORF">KHLLAP_LOCUS3399</name>
</gene>
<dbReference type="GO" id="GO:0008061">
    <property type="term" value="F:chitin binding"/>
    <property type="evidence" value="ECO:0007669"/>
    <property type="project" value="UniProtKB-KW"/>
</dbReference>
<name>A0AAI8VEI9_9PEZI</name>
<keyword evidence="1" id="KW-0147">Chitin-binding</keyword>
<dbReference type="PANTHER" id="PTHR34997:SF1">
    <property type="entry name" value="PEPTIDOGLYCAN-BINDING LYSIN DOMAIN"/>
    <property type="match status" value="1"/>
</dbReference>
<feature type="compositionally biased region" description="Polar residues" evidence="4">
    <location>
        <begin position="10"/>
        <end position="21"/>
    </location>
</feature>
<dbReference type="AlphaFoldDB" id="A0AAI8VEI9"/>
<sequence>MITQKETDNRIPSSLPSPTSDGTNARCGLWAYADVGDDCGTLTDQYGISLSDFRGLNPEVGENCTNLNLKHYYCVELSRYSGYEGSRIRRPFVKRPSRMPLPDPIIGDWLANFTTARPVRPVIPVAEGHAAGEVEGCTRWSAPKSHATCKGLLIQWGLDMSTFYEWNPSVGEDCNNMSVGTWYCVSIDEHGLPPELVDTPTTTAATSSTSNTGPSSVSTVTTGVSTPSLIQTDMVGEL</sequence>
<evidence type="ECO:0000256" key="4">
    <source>
        <dbReference type="SAM" id="MobiDB-lite"/>
    </source>
</evidence>
<evidence type="ECO:0000313" key="6">
    <source>
        <dbReference type="EMBL" id="CAJ2502931.1"/>
    </source>
</evidence>
<evidence type="ECO:0000256" key="1">
    <source>
        <dbReference type="ARBA" id="ARBA00022669"/>
    </source>
</evidence>
<keyword evidence="7" id="KW-1185">Reference proteome</keyword>